<dbReference type="PANTHER" id="PTHR11669:SF8">
    <property type="entry name" value="DNA POLYMERASE III SUBUNIT DELTA"/>
    <property type="match status" value="1"/>
</dbReference>
<dbReference type="InterPro" id="IPR050238">
    <property type="entry name" value="DNA_Rep/Repair_Clamp_Loader"/>
</dbReference>
<keyword evidence="4" id="KW-1185">Reference proteome</keyword>
<dbReference type="Pfam" id="PF13177">
    <property type="entry name" value="DNA_pol3_delta2"/>
    <property type="match status" value="1"/>
</dbReference>
<evidence type="ECO:0000259" key="2">
    <source>
        <dbReference type="SMART" id="SM00382"/>
    </source>
</evidence>
<feature type="domain" description="AAA+ ATPase" evidence="2">
    <location>
        <begin position="43"/>
        <end position="209"/>
    </location>
</feature>
<dbReference type="RefSeq" id="WP_076449372.1">
    <property type="nucleotide sequence ID" value="NZ_FTOQ01000011.1"/>
</dbReference>
<name>A0A1N7NZ42_9RHOB</name>
<dbReference type="STRING" id="633194.SAMN05421759_11155"/>
<accession>A0A1N7NZ42</accession>
<dbReference type="Gene3D" id="3.40.50.300">
    <property type="entry name" value="P-loop containing nucleotide triphosphate hydrolases"/>
    <property type="match status" value="1"/>
</dbReference>
<dbReference type="OrthoDB" id="9811073at2"/>
<dbReference type="InterPro" id="IPR027417">
    <property type="entry name" value="P-loop_NTPase"/>
</dbReference>
<dbReference type="PANTHER" id="PTHR11669">
    <property type="entry name" value="REPLICATION FACTOR C / DNA POLYMERASE III GAMMA-TAU SUBUNIT"/>
    <property type="match status" value="1"/>
</dbReference>
<reference evidence="4" key="1">
    <citation type="submission" date="2017-01" db="EMBL/GenBank/DDBJ databases">
        <authorList>
            <person name="Varghese N."/>
            <person name="Submissions S."/>
        </authorList>
    </citation>
    <scope>NUCLEOTIDE SEQUENCE [LARGE SCALE GENOMIC DNA]</scope>
    <source>
        <strain evidence="4">DSM 29430</strain>
    </source>
</reference>
<sequence>MKDQTLPDPTQVEGAPHPRETPRLIGQAPAEAAFLDAFNTGRLHHAWMLVGPKGVGKATLAWRIARFLLATPDPDPAGDAGLFGPAPLPETLDIGSDHPVMRRSRAGSEPGLFALTRGPNDKGDRLAAEIRVDQVRKLKSFFALSATDGGRRVVIVDAADEMNVNAANALLKLLEEPPARTVLLLVVHQPARLLPTIRSRCRELRLTPLGPEDMAQALDQAGAALSPQEAAALSELSSGSVGAAMRIVGLDGLALYRALLEVMGTMPDLDMPRTLKLADSLAQRGQEERRDLFFTLADLAFARLARTGVTGAAPARPAAPEEAALFARLAPGPAAGRAWADIAQVTSDRARHGRAVNVDPASLVLDTVMKMRETASALRR</sequence>
<evidence type="ECO:0000313" key="4">
    <source>
        <dbReference type="Proteomes" id="UP000186684"/>
    </source>
</evidence>
<dbReference type="GO" id="GO:0006261">
    <property type="term" value="P:DNA-templated DNA replication"/>
    <property type="evidence" value="ECO:0007669"/>
    <property type="project" value="TreeGrafter"/>
</dbReference>
<organism evidence="3 4">
    <name type="scientific">Roseivivax lentus</name>
    <dbReference type="NCBI Taxonomy" id="633194"/>
    <lineage>
        <taxon>Bacteria</taxon>
        <taxon>Pseudomonadati</taxon>
        <taxon>Pseudomonadota</taxon>
        <taxon>Alphaproteobacteria</taxon>
        <taxon>Rhodobacterales</taxon>
        <taxon>Roseobacteraceae</taxon>
        <taxon>Roseivivax</taxon>
    </lineage>
</organism>
<dbReference type="SMART" id="SM00382">
    <property type="entry name" value="AAA"/>
    <property type="match status" value="1"/>
</dbReference>
<gene>
    <name evidence="3" type="ORF">SAMN05421759_11155</name>
</gene>
<dbReference type="EMBL" id="FTOQ01000011">
    <property type="protein sequence ID" value="SIT03600.1"/>
    <property type="molecule type" value="Genomic_DNA"/>
</dbReference>
<evidence type="ECO:0000256" key="1">
    <source>
        <dbReference type="SAM" id="MobiDB-lite"/>
    </source>
</evidence>
<dbReference type="NCBIfam" id="NF005677">
    <property type="entry name" value="PRK07471.1"/>
    <property type="match status" value="1"/>
</dbReference>
<dbReference type="AlphaFoldDB" id="A0A1N7NZ42"/>
<dbReference type="InterPro" id="IPR003593">
    <property type="entry name" value="AAA+_ATPase"/>
</dbReference>
<protein>
    <submittedName>
        <fullName evidence="3">DNA polymerase-3 subunit delta</fullName>
    </submittedName>
</protein>
<proteinExistence type="predicted"/>
<dbReference type="SUPFAM" id="SSF52540">
    <property type="entry name" value="P-loop containing nucleoside triphosphate hydrolases"/>
    <property type="match status" value="1"/>
</dbReference>
<evidence type="ECO:0000313" key="3">
    <source>
        <dbReference type="EMBL" id="SIT03600.1"/>
    </source>
</evidence>
<dbReference type="GO" id="GO:0009360">
    <property type="term" value="C:DNA polymerase III complex"/>
    <property type="evidence" value="ECO:0007669"/>
    <property type="project" value="TreeGrafter"/>
</dbReference>
<feature type="region of interest" description="Disordered" evidence="1">
    <location>
        <begin position="1"/>
        <end position="22"/>
    </location>
</feature>
<dbReference type="Proteomes" id="UP000186684">
    <property type="component" value="Unassembled WGS sequence"/>
</dbReference>